<dbReference type="InterPro" id="IPR050465">
    <property type="entry name" value="UPF0194_transport"/>
</dbReference>
<evidence type="ECO:0000259" key="5">
    <source>
        <dbReference type="Pfam" id="PF25954"/>
    </source>
</evidence>
<dbReference type="GO" id="GO:0030313">
    <property type="term" value="C:cell envelope"/>
    <property type="evidence" value="ECO:0007669"/>
    <property type="project" value="UniProtKB-SubCell"/>
</dbReference>
<keyword evidence="7" id="KW-1185">Reference proteome</keyword>
<dbReference type="InParanoid" id="A9WGD6"/>
<dbReference type="Gene3D" id="2.40.30.170">
    <property type="match status" value="1"/>
</dbReference>
<evidence type="ECO:0000313" key="7">
    <source>
        <dbReference type="Proteomes" id="UP000002008"/>
    </source>
</evidence>
<keyword evidence="2 3" id="KW-0175">Coiled coil</keyword>
<dbReference type="PANTHER" id="PTHR32347">
    <property type="entry name" value="EFFLUX SYSTEM COMPONENT YKNX-RELATED"/>
    <property type="match status" value="1"/>
</dbReference>
<evidence type="ECO:0000256" key="2">
    <source>
        <dbReference type="ARBA" id="ARBA00023054"/>
    </source>
</evidence>
<dbReference type="STRING" id="324602.Caur_0821"/>
<reference evidence="7" key="1">
    <citation type="journal article" date="2011" name="BMC Genomics">
        <title>Complete genome sequence of the filamentous anoxygenic phototrophic bacterium Chloroflexus aurantiacus.</title>
        <authorList>
            <person name="Tang K.H."/>
            <person name="Barry K."/>
            <person name="Chertkov O."/>
            <person name="Dalin E."/>
            <person name="Han C.S."/>
            <person name="Hauser L.J."/>
            <person name="Honchak B.M."/>
            <person name="Karbach L.E."/>
            <person name="Land M.L."/>
            <person name="Lapidus A."/>
            <person name="Larimer F.W."/>
            <person name="Mikhailova N."/>
            <person name="Pitluck S."/>
            <person name="Pierson B.K."/>
            <person name="Blankenship R.E."/>
        </authorList>
    </citation>
    <scope>NUCLEOTIDE SEQUENCE [LARGE SCALE GENOMIC DNA]</scope>
    <source>
        <strain evidence="7">ATCC 29366 / DSM 635 / J-10-fl</strain>
    </source>
</reference>
<proteinExistence type="predicted"/>
<feature type="domain" description="CusB-like beta-barrel" evidence="5">
    <location>
        <begin position="424"/>
        <end position="496"/>
    </location>
</feature>
<dbReference type="RefSeq" id="WP_012256713.1">
    <property type="nucleotide sequence ID" value="NC_010175.1"/>
</dbReference>
<dbReference type="PANTHER" id="PTHR32347:SF23">
    <property type="entry name" value="BLL5650 PROTEIN"/>
    <property type="match status" value="1"/>
</dbReference>
<dbReference type="EnsemblBacteria" id="ABY34057">
    <property type="protein sequence ID" value="ABY34057"/>
    <property type="gene ID" value="Caur_0821"/>
</dbReference>
<protein>
    <submittedName>
        <fullName evidence="6">Secretion protein HlyD family protein</fullName>
    </submittedName>
</protein>
<dbReference type="EMBL" id="CP000909">
    <property type="protein sequence ID" value="ABY34057.1"/>
    <property type="molecule type" value="Genomic_DNA"/>
</dbReference>
<evidence type="ECO:0000313" key="6">
    <source>
        <dbReference type="EMBL" id="ABY34057.1"/>
    </source>
</evidence>
<evidence type="ECO:0000256" key="1">
    <source>
        <dbReference type="ARBA" id="ARBA00004196"/>
    </source>
</evidence>
<comment type="subcellular location">
    <subcellularLocation>
        <location evidence="1">Cell envelope</location>
    </subcellularLocation>
</comment>
<dbReference type="Proteomes" id="UP000002008">
    <property type="component" value="Chromosome"/>
</dbReference>
<accession>A9WGD6</accession>
<dbReference type="eggNOG" id="COG0845">
    <property type="taxonomic scope" value="Bacteria"/>
</dbReference>
<dbReference type="AlphaFoldDB" id="A9WGD6"/>
<dbReference type="Gene3D" id="2.40.50.100">
    <property type="match status" value="1"/>
</dbReference>
<feature type="coiled-coil region" evidence="3">
    <location>
        <begin position="255"/>
        <end position="385"/>
    </location>
</feature>
<sequence length="499" mass="52430">MRKFIIPLLAVLLIAGGAYAIFGPNGPGAQSAPSPVPTGEPVVPPLSVEGRVVPAQEAWLRFERSGIVTAILVDEGDTVTAGQALIQLDDRLQRAAVQQAEANLARAQARYALLLAGASAEARAAAEAALQVAVAQATQVALAVVPADEQAIAAQLAEAQAARTRLLAGADPDLIAQAQAVRDQAAANLAAQQSALAAAKVNAQLAVEQAANVLRDRQADYSRIYWENEELRQKLGEDELPQARIDAEAAALRAVQNAEVALAQARVAAEQAVQAEKEGLAAAEARLREAEARLAALLSPPDADQLAAIDARIAAAEASLARLRGDPRQAQLAVAQAQVAQAQAQVAQINAVPREEELAIAQAEIAAAEAALAQARLELANMVLRAPFAGVVSRIELHPGELASPATPALLLGDLRTWHIETTDLSEIDAARITPGAEVTITFDALPGVTLPGRVRTIQPYGVERLGEIVYTALVDLQAYDQRLRWNMTAIVTLTDTNR</sequence>
<organism evidence="6 7">
    <name type="scientific">Chloroflexus aurantiacus (strain ATCC 29366 / DSM 635 / J-10-fl)</name>
    <dbReference type="NCBI Taxonomy" id="324602"/>
    <lineage>
        <taxon>Bacteria</taxon>
        <taxon>Bacillati</taxon>
        <taxon>Chloroflexota</taxon>
        <taxon>Chloroflexia</taxon>
        <taxon>Chloroflexales</taxon>
        <taxon>Chloroflexineae</taxon>
        <taxon>Chloroflexaceae</taxon>
        <taxon>Chloroflexus</taxon>
    </lineage>
</organism>
<feature type="chain" id="PRO_5002746236" evidence="4">
    <location>
        <begin position="21"/>
        <end position="499"/>
    </location>
</feature>
<dbReference type="KEGG" id="cau:Caur_0821"/>
<gene>
    <name evidence="6" type="ordered locus">Caur_0821</name>
</gene>
<evidence type="ECO:0000256" key="3">
    <source>
        <dbReference type="SAM" id="Coils"/>
    </source>
</evidence>
<dbReference type="InterPro" id="IPR058792">
    <property type="entry name" value="Beta-barrel_RND_2"/>
</dbReference>
<name>A9WGD6_CHLAA</name>
<dbReference type="HOGENOM" id="CLU_018816_6_3_0"/>
<feature type="signal peptide" evidence="4">
    <location>
        <begin position="1"/>
        <end position="20"/>
    </location>
</feature>
<dbReference type="PATRIC" id="fig|324602.8.peg.934"/>
<dbReference type="Pfam" id="PF25954">
    <property type="entry name" value="Beta-barrel_RND_2"/>
    <property type="match status" value="1"/>
</dbReference>
<dbReference type="SUPFAM" id="SSF111369">
    <property type="entry name" value="HlyD-like secretion proteins"/>
    <property type="match status" value="2"/>
</dbReference>
<evidence type="ECO:0000256" key="4">
    <source>
        <dbReference type="SAM" id="SignalP"/>
    </source>
</evidence>
<keyword evidence="4" id="KW-0732">Signal</keyword>
<dbReference type="Gene3D" id="1.10.287.470">
    <property type="entry name" value="Helix hairpin bin"/>
    <property type="match status" value="1"/>
</dbReference>